<comment type="cofactor">
    <cofactor evidence="1">
        <name>pantetheine 4'-phosphate</name>
        <dbReference type="ChEBI" id="CHEBI:47942"/>
    </cofactor>
</comment>
<evidence type="ECO:0000313" key="6">
    <source>
        <dbReference type="Proteomes" id="UP000182740"/>
    </source>
</evidence>
<dbReference type="InterPro" id="IPR006162">
    <property type="entry name" value="Ppantetheine_attach_site"/>
</dbReference>
<dbReference type="PANTHER" id="PTHR45527:SF1">
    <property type="entry name" value="FATTY ACID SYNTHASE"/>
    <property type="match status" value="1"/>
</dbReference>
<dbReference type="Gene3D" id="3.30.559.10">
    <property type="entry name" value="Chloramphenicol acetyltransferase-like domain"/>
    <property type="match status" value="2"/>
</dbReference>
<evidence type="ECO:0000259" key="4">
    <source>
        <dbReference type="PROSITE" id="PS50075"/>
    </source>
</evidence>
<organism evidence="5 6">
    <name type="scientific">Amycolatopsis australiensis</name>
    <dbReference type="NCBI Taxonomy" id="546364"/>
    <lineage>
        <taxon>Bacteria</taxon>
        <taxon>Bacillati</taxon>
        <taxon>Actinomycetota</taxon>
        <taxon>Actinomycetes</taxon>
        <taxon>Pseudonocardiales</taxon>
        <taxon>Pseudonocardiaceae</taxon>
        <taxon>Amycolatopsis</taxon>
    </lineage>
</organism>
<dbReference type="InterPro" id="IPR020806">
    <property type="entry name" value="PKS_PP-bd"/>
</dbReference>
<evidence type="ECO:0000313" key="5">
    <source>
        <dbReference type="EMBL" id="SFW72931.1"/>
    </source>
</evidence>
<proteinExistence type="predicted"/>
<accession>A0A1K1RMA9</accession>
<dbReference type="Gene3D" id="3.40.50.980">
    <property type="match status" value="2"/>
</dbReference>
<dbReference type="InterPro" id="IPR023213">
    <property type="entry name" value="CAT-like_dom_sf"/>
</dbReference>
<dbReference type="Pfam" id="PF00501">
    <property type="entry name" value="AMP-binding"/>
    <property type="match status" value="1"/>
</dbReference>
<dbReference type="STRING" id="546364.SAMN04489730_3527"/>
<dbReference type="PROSITE" id="PS00012">
    <property type="entry name" value="PHOSPHOPANTETHEINE"/>
    <property type="match status" value="1"/>
</dbReference>
<dbReference type="InterPro" id="IPR001242">
    <property type="entry name" value="Condensation_dom"/>
</dbReference>
<dbReference type="InterPro" id="IPR000873">
    <property type="entry name" value="AMP-dep_synth/lig_dom"/>
</dbReference>
<dbReference type="Gene3D" id="2.30.38.10">
    <property type="entry name" value="Luciferase, Domain 3"/>
    <property type="match status" value="1"/>
</dbReference>
<protein>
    <submittedName>
        <fullName evidence="5">Amino acid adenylation domain-containing protein</fullName>
    </submittedName>
</protein>
<feature type="domain" description="Carrier" evidence="4">
    <location>
        <begin position="958"/>
        <end position="1034"/>
    </location>
</feature>
<dbReference type="GO" id="GO:0005829">
    <property type="term" value="C:cytosol"/>
    <property type="evidence" value="ECO:0007669"/>
    <property type="project" value="TreeGrafter"/>
</dbReference>
<dbReference type="CDD" id="cd05930">
    <property type="entry name" value="A_NRPS"/>
    <property type="match status" value="1"/>
</dbReference>
<dbReference type="FunFam" id="3.30.559.10:FF:000012">
    <property type="entry name" value="Non-ribosomal peptide synthetase"/>
    <property type="match status" value="1"/>
</dbReference>
<dbReference type="CDD" id="cd19531">
    <property type="entry name" value="LCL_NRPS-like"/>
    <property type="match status" value="2"/>
</dbReference>
<dbReference type="InterPro" id="IPR010071">
    <property type="entry name" value="AA_adenyl_dom"/>
</dbReference>
<dbReference type="GO" id="GO:0008610">
    <property type="term" value="P:lipid biosynthetic process"/>
    <property type="evidence" value="ECO:0007669"/>
    <property type="project" value="UniProtKB-ARBA"/>
</dbReference>
<dbReference type="GO" id="GO:0031177">
    <property type="term" value="F:phosphopantetheine binding"/>
    <property type="evidence" value="ECO:0007669"/>
    <property type="project" value="InterPro"/>
</dbReference>
<dbReference type="FunFam" id="2.30.38.10:FF:000001">
    <property type="entry name" value="Non-ribosomal peptide synthetase PvdI"/>
    <property type="match status" value="1"/>
</dbReference>
<dbReference type="FunFam" id="3.40.50.980:FF:000001">
    <property type="entry name" value="Non-ribosomal peptide synthetase"/>
    <property type="match status" value="1"/>
</dbReference>
<name>A0A1K1RMA9_9PSEU</name>
<dbReference type="GO" id="GO:0072330">
    <property type="term" value="P:monocarboxylic acid biosynthetic process"/>
    <property type="evidence" value="ECO:0007669"/>
    <property type="project" value="UniProtKB-ARBA"/>
</dbReference>
<dbReference type="EMBL" id="FPJG01000006">
    <property type="protein sequence ID" value="SFW72931.1"/>
    <property type="molecule type" value="Genomic_DNA"/>
</dbReference>
<dbReference type="SUPFAM" id="SSF47336">
    <property type="entry name" value="ACP-like"/>
    <property type="match status" value="1"/>
</dbReference>
<dbReference type="Gene3D" id="1.10.1200.10">
    <property type="entry name" value="ACP-like"/>
    <property type="match status" value="1"/>
</dbReference>
<evidence type="ECO:0000256" key="1">
    <source>
        <dbReference type="ARBA" id="ARBA00001957"/>
    </source>
</evidence>
<dbReference type="PROSITE" id="PS50075">
    <property type="entry name" value="CARRIER"/>
    <property type="match status" value="1"/>
</dbReference>
<dbReference type="NCBIfam" id="TIGR01733">
    <property type="entry name" value="AA-adenyl-dom"/>
    <property type="match status" value="1"/>
</dbReference>
<dbReference type="PROSITE" id="PS00455">
    <property type="entry name" value="AMP_BINDING"/>
    <property type="match status" value="1"/>
</dbReference>
<dbReference type="Pfam" id="PF00668">
    <property type="entry name" value="Condensation"/>
    <property type="match status" value="2"/>
</dbReference>
<keyword evidence="3" id="KW-0597">Phosphoprotein</keyword>
<dbReference type="SUPFAM" id="SSF52777">
    <property type="entry name" value="CoA-dependent acyltransferases"/>
    <property type="match status" value="4"/>
</dbReference>
<dbReference type="Pfam" id="PF13193">
    <property type="entry name" value="AMP-binding_C"/>
    <property type="match status" value="1"/>
</dbReference>
<dbReference type="InterPro" id="IPR045851">
    <property type="entry name" value="AMP-bd_C_sf"/>
</dbReference>
<keyword evidence="6" id="KW-1185">Reference proteome</keyword>
<dbReference type="Pfam" id="PF00550">
    <property type="entry name" value="PP-binding"/>
    <property type="match status" value="1"/>
</dbReference>
<dbReference type="InterPro" id="IPR020845">
    <property type="entry name" value="AMP-binding_CS"/>
</dbReference>
<sequence>MTTSLVAMDTSFAQQSLWLLDQADPGQPTYNVLAAVRMRGPLDAAALERALNLVVARHEALRTVFHFDGYDPVQHILPELTVPLPVVDIEPDRLDDAVAAEIGRPFDLATGPLLRMTLLRLAEQEHVCVLVMHHIVTDGWSSAILFQELSAAYESYLAGAEPDFPELPIQYADYAVWQRDTLSGDALDKLVDYWAERLDGLVPLQLPTDRPRPQEPSSAGATHHFDIPGPLIARLDRLARERGASPFMLLLAAFGVLLSRYSGSTDFTVATPVAGRTRPEVAGLIGFFVNTLVLRLDTGGDPTFEELLERSIQTCRGGFANQDLPYDKLVERLRPERYTGLGGPLAQVMLSFQNIPMDEWRAGELAFSVLNVATRTAKFDLSLDIAPAGPDGFLGALEYSTELFDEATVTRMAVHFRTLLGAIASNPALRLSRLPMLSEYERDLLVRAGNPASAPPAEPVHKTFERHAAQCPDAPAIVCGATTLTYGELDERADAVARHVRAQGAGPETLVAVLLDRSPDLIATFLGILKSGAAYLPLDPAYPAARVEHILADARPEFVVTTAAQDTPEGPRRILLEDVPAHAGPFRSTSTLDGLAYVIYTSGSTGAPKGVMNSHRGLATLAAALSVRLGLGPGERALQLAPIGFDVVAEEVFPHLVAGGSVALPDGAAPVGTGELFALIAATETTTISTTPSRLLSWTGRDLAALPPTLRTVIFGSEVAPSWQSLAAWRDLPVRLVQVYGVTEAACTSTVEELGFGAGDDPAAVVPIGRPVPGVRAYVLDDWLEPVPAGVPGELYLGGHGVGRGYYRRPALTAERFVPDPFGGPGERLYRTGDAVRLGADGRIRFVGRTDDQVKIRGYRVEPAEVEAALASHPDVGGAAVLARPDPAGGTRLIGYFVPRGDLAEDELRRFLAGRLPEWMVPALLVPLKAFPLSANGKIDRKALGDHTAEAPRREHVAPRDDTERELAAIWSGLLGRDRIGVHDNLFEIGGHSLLAVRMIAEIEAAFGVVLPLRLFFAGEPTIAALAARITAEGRTDGIPVLPRDDRPLRVPASPSQRWFWSLQRGLPGRAAFTTVGGLRLRGGFDVPRLERALNALAERHEALRTVFEQADGRLWQVVRPAAELTVPLLDVTEDEVEAAGKAVVDEPFDLAAGPLVRLAVLRVAADDHRVVFVLHHSVSDVRSMEIFAAELYTLYAGGADLLPPLRVQNADVSVWDDAQQRPELETYWRQRMSAVTPPRLPQAGDSEGRTHRIPLDDNLVAGLRALAERHGTTLFVLTFAVFTLLLARQAGQSDVVAATAVTRRDRREIDSLIGAHLNYLPLRAEVDERTPFAEHLAAVRDRVAADLAHHELPFERIAELAGQDPAGLFRVLFQQDEDPAVPVAGDGLRGELWPVRWDHALNALAVRVTESAAGSYVFVNHRLDAFGPAEAAALGRRYRHLLHEVLHHPQARLEEIA</sequence>
<evidence type="ECO:0000256" key="3">
    <source>
        <dbReference type="ARBA" id="ARBA00022553"/>
    </source>
</evidence>
<gene>
    <name evidence="5" type="ORF">SAMN04489730_3527</name>
</gene>
<dbReference type="InterPro" id="IPR009081">
    <property type="entry name" value="PP-bd_ACP"/>
</dbReference>
<dbReference type="SUPFAM" id="SSF56801">
    <property type="entry name" value="Acetyl-CoA synthetase-like"/>
    <property type="match status" value="1"/>
</dbReference>
<dbReference type="GO" id="GO:0043041">
    <property type="term" value="P:amino acid activation for nonribosomal peptide biosynthetic process"/>
    <property type="evidence" value="ECO:0007669"/>
    <property type="project" value="TreeGrafter"/>
</dbReference>
<dbReference type="InterPro" id="IPR025110">
    <property type="entry name" value="AMP-bd_C"/>
</dbReference>
<evidence type="ECO:0000256" key="2">
    <source>
        <dbReference type="ARBA" id="ARBA00022450"/>
    </source>
</evidence>
<reference evidence="6" key="1">
    <citation type="submission" date="2016-11" db="EMBL/GenBank/DDBJ databases">
        <authorList>
            <person name="Varghese N."/>
            <person name="Submissions S."/>
        </authorList>
    </citation>
    <scope>NUCLEOTIDE SEQUENCE [LARGE SCALE GENOMIC DNA]</scope>
    <source>
        <strain evidence="6">DSM 44671</strain>
    </source>
</reference>
<dbReference type="RefSeq" id="WP_072477309.1">
    <property type="nucleotide sequence ID" value="NZ_FPJG01000006.1"/>
</dbReference>
<dbReference type="FunFam" id="1.10.1200.10:FF:000016">
    <property type="entry name" value="Non-ribosomal peptide synthase"/>
    <property type="match status" value="1"/>
</dbReference>
<dbReference type="Gene3D" id="3.30.559.30">
    <property type="entry name" value="Nonribosomal peptide synthetase, condensation domain"/>
    <property type="match status" value="2"/>
</dbReference>
<dbReference type="SMART" id="SM00823">
    <property type="entry name" value="PKS_PP"/>
    <property type="match status" value="1"/>
</dbReference>
<dbReference type="InterPro" id="IPR036736">
    <property type="entry name" value="ACP-like_sf"/>
</dbReference>
<dbReference type="PANTHER" id="PTHR45527">
    <property type="entry name" value="NONRIBOSOMAL PEPTIDE SYNTHETASE"/>
    <property type="match status" value="1"/>
</dbReference>
<keyword evidence="2" id="KW-0596">Phosphopantetheine</keyword>
<dbReference type="Gene3D" id="3.30.300.30">
    <property type="match status" value="1"/>
</dbReference>
<dbReference type="GO" id="GO:0047527">
    <property type="term" value="F:2,3-dihydroxybenzoate-serine ligase activity"/>
    <property type="evidence" value="ECO:0007669"/>
    <property type="project" value="TreeGrafter"/>
</dbReference>
<dbReference type="GO" id="GO:0009366">
    <property type="term" value="C:enterobactin synthetase complex"/>
    <property type="evidence" value="ECO:0007669"/>
    <property type="project" value="TreeGrafter"/>
</dbReference>
<dbReference type="GO" id="GO:0009239">
    <property type="term" value="P:enterobactin biosynthetic process"/>
    <property type="evidence" value="ECO:0007669"/>
    <property type="project" value="TreeGrafter"/>
</dbReference>
<dbReference type="Proteomes" id="UP000182740">
    <property type="component" value="Unassembled WGS sequence"/>
</dbReference>